<evidence type="ECO:0000313" key="1">
    <source>
        <dbReference type="EMBL" id="PPE75473.1"/>
    </source>
</evidence>
<name>A0A2S5TKI4_9GAMM</name>
<dbReference type="AlphaFoldDB" id="A0A2S5TKI4"/>
<evidence type="ECO:0000313" key="2">
    <source>
        <dbReference type="Proteomes" id="UP000238220"/>
    </source>
</evidence>
<dbReference type="Proteomes" id="UP000238220">
    <property type="component" value="Unassembled WGS sequence"/>
</dbReference>
<dbReference type="RefSeq" id="WP_104228439.1">
    <property type="nucleotide sequence ID" value="NZ_PSNW01000001.1"/>
</dbReference>
<proteinExistence type="predicted"/>
<dbReference type="EMBL" id="PSNW01000001">
    <property type="protein sequence ID" value="PPE75473.1"/>
    <property type="molecule type" value="Genomic_DNA"/>
</dbReference>
<evidence type="ECO:0008006" key="3">
    <source>
        <dbReference type="Google" id="ProtNLM"/>
    </source>
</evidence>
<dbReference type="Gene3D" id="4.10.410.40">
    <property type="match status" value="1"/>
</dbReference>
<keyword evidence="2" id="KW-1185">Reference proteome</keyword>
<protein>
    <recommendedName>
        <fullName evidence="3">Phage tail protein</fullName>
    </recommendedName>
</protein>
<organism evidence="1 2">
    <name type="scientific">Solimonas fluminis</name>
    <dbReference type="NCBI Taxonomy" id="2086571"/>
    <lineage>
        <taxon>Bacteria</taxon>
        <taxon>Pseudomonadati</taxon>
        <taxon>Pseudomonadota</taxon>
        <taxon>Gammaproteobacteria</taxon>
        <taxon>Nevskiales</taxon>
        <taxon>Nevskiaceae</taxon>
        <taxon>Solimonas</taxon>
    </lineage>
</organism>
<gene>
    <name evidence="1" type="ORF">C3942_00850</name>
</gene>
<comment type="caution">
    <text evidence="1">The sequence shown here is derived from an EMBL/GenBank/DDBJ whole genome shotgun (WGS) entry which is preliminary data.</text>
</comment>
<accession>A0A2S5TKI4</accession>
<sequence length="141" mass="15598">MGEETIGNDFKFQLGNGASPELFEDFCAVIDVGELGEESPLVRLTSLCDDVERYRAGLADGLEIPLQANFAQGDEQIRVLYEAFKAKTELNFRLVTKASPMDSFAFTSIVRGWRISPPVGDRTTVTFTLKIVSEVVWDEAA</sequence>
<reference evidence="1 2" key="1">
    <citation type="submission" date="2018-02" db="EMBL/GenBank/DDBJ databases">
        <title>Genome sequencing of Solimonas sp. HR-BB.</title>
        <authorList>
            <person name="Lee Y."/>
            <person name="Jeon C.O."/>
        </authorList>
    </citation>
    <scope>NUCLEOTIDE SEQUENCE [LARGE SCALE GENOMIC DNA]</scope>
    <source>
        <strain evidence="1 2">HR-BB</strain>
    </source>
</reference>